<feature type="transmembrane region" description="Helical" evidence="1">
    <location>
        <begin position="171"/>
        <end position="190"/>
    </location>
</feature>
<dbReference type="Proteomes" id="UP001258994">
    <property type="component" value="Chromosome"/>
</dbReference>
<keyword evidence="1" id="KW-0812">Transmembrane</keyword>
<evidence type="ECO:0000256" key="1">
    <source>
        <dbReference type="SAM" id="Phobius"/>
    </source>
</evidence>
<sequence length="276" mass="32447">MTFFKYKADYVPVFLLCSIFVLDLVVFFNAEHLWQVVTWMIIGIAPKSVFCSFSHHHQHLETFKQPILNRLIEVPYACITGITSHLWFLHHVVGHHMNFMDQTKDESRWKRANGKLMSEFEYAFSVWITSYARAVIVGKRFPKQMKIFIIMALIQLGLLTVLFIINWQNALFVYLLPMAISLFLTAWLTYYHHAGLDTQNEFEASFNCTNSFYNLVTGNLGYHTAHHKRWRLHWSLLPEYHKSIEQKIPEHLIHDRFFSGKKLHQAAVKISEKTAA</sequence>
<feature type="transmembrane region" description="Helical" evidence="1">
    <location>
        <begin position="36"/>
        <end position="54"/>
    </location>
</feature>
<feature type="transmembrane region" description="Helical" evidence="1">
    <location>
        <begin position="12"/>
        <end position="30"/>
    </location>
</feature>
<dbReference type="EMBL" id="CP134145">
    <property type="protein sequence ID" value="WNC72611.1"/>
    <property type="molecule type" value="Genomic_DNA"/>
</dbReference>
<proteinExistence type="predicted"/>
<protein>
    <submittedName>
        <fullName evidence="3">Fatty acid desaturase</fullName>
    </submittedName>
</protein>
<gene>
    <name evidence="3" type="ORF">RGQ13_01145</name>
</gene>
<dbReference type="PANTHER" id="PTHR36459">
    <property type="entry name" value="ORF"/>
    <property type="match status" value="1"/>
</dbReference>
<dbReference type="InterPro" id="IPR005804">
    <property type="entry name" value="FA_desaturase_dom"/>
</dbReference>
<evidence type="ECO:0000313" key="3">
    <source>
        <dbReference type="EMBL" id="WNC72611.1"/>
    </source>
</evidence>
<name>A0ABY9TV27_9GAMM</name>
<dbReference type="RefSeq" id="WP_348391727.1">
    <property type="nucleotide sequence ID" value="NZ_CP134145.1"/>
</dbReference>
<organism evidence="3 4">
    <name type="scientific">Thalassotalea psychrophila</name>
    <dbReference type="NCBI Taxonomy" id="3065647"/>
    <lineage>
        <taxon>Bacteria</taxon>
        <taxon>Pseudomonadati</taxon>
        <taxon>Pseudomonadota</taxon>
        <taxon>Gammaproteobacteria</taxon>
        <taxon>Alteromonadales</taxon>
        <taxon>Colwelliaceae</taxon>
        <taxon>Thalassotalea</taxon>
    </lineage>
</organism>
<accession>A0ABY9TV27</accession>
<evidence type="ECO:0000259" key="2">
    <source>
        <dbReference type="Pfam" id="PF00487"/>
    </source>
</evidence>
<feature type="transmembrane region" description="Helical" evidence="1">
    <location>
        <begin position="147"/>
        <end position="165"/>
    </location>
</feature>
<keyword evidence="1" id="KW-1133">Transmembrane helix</keyword>
<keyword evidence="4" id="KW-1185">Reference proteome</keyword>
<feature type="domain" description="Fatty acid desaturase" evidence="2">
    <location>
        <begin position="34"/>
        <end position="256"/>
    </location>
</feature>
<evidence type="ECO:0000313" key="4">
    <source>
        <dbReference type="Proteomes" id="UP001258994"/>
    </source>
</evidence>
<dbReference type="PANTHER" id="PTHR36459:SF1">
    <property type="entry name" value="FATTY ACID DESATURASE DOMAIN-CONTAINING PROTEIN-RELATED"/>
    <property type="match status" value="1"/>
</dbReference>
<dbReference type="Pfam" id="PF00487">
    <property type="entry name" value="FA_desaturase"/>
    <property type="match status" value="1"/>
</dbReference>
<reference evidence="4" key="1">
    <citation type="submission" date="2023-09" db="EMBL/GenBank/DDBJ databases">
        <authorList>
            <person name="Li S."/>
            <person name="Li X."/>
            <person name="Zhang C."/>
            <person name="Zhao Z."/>
        </authorList>
    </citation>
    <scope>NUCLEOTIDE SEQUENCE [LARGE SCALE GENOMIC DNA]</scope>
    <source>
        <strain evidence="4">SQ149</strain>
    </source>
</reference>
<keyword evidence="1" id="KW-0472">Membrane</keyword>